<name>A0A3A2ZTL5_9EURO</name>
<accession>A0A3A2ZTL5</accession>
<evidence type="ECO:0000313" key="1">
    <source>
        <dbReference type="EMBL" id="RJE26492.1"/>
    </source>
</evidence>
<gene>
    <name evidence="1" type="ORF">PHISCL_01202</name>
</gene>
<comment type="caution">
    <text evidence="1">The sequence shown here is derived from an EMBL/GenBank/DDBJ whole genome shotgun (WGS) entry which is preliminary data.</text>
</comment>
<keyword evidence="2" id="KW-1185">Reference proteome</keyword>
<dbReference type="EMBL" id="MVGC01000021">
    <property type="protein sequence ID" value="RJE26492.1"/>
    <property type="molecule type" value="Genomic_DNA"/>
</dbReference>
<reference evidence="2" key="1">
    <citation type="submission" date="2017-02" db="EMBL/GenBank/DDBJ databases">
        <authorList>
            <person name="Tafer H."/>
            <person name="Lopandic K."/>
        </authorList>
    </citation>
    <scope>NUCLEOTIDE SEQUENCE [LARGE SCALE GENOMIC DNA]</scope>
    <source>
        <strain evidence="2">CBS 366.77</strain>
    </source>
</reference>
<protein>
    <submittedName>
        <fullName evidence="1">Uncharacterized protein</fullName>
    </submittedName>
</protein>
<proteinExistence type="predicted"/>
<organism evidence="1 2">
    <name type="scientific">Aspergillus sclerotialis</name>
    <dbReference type="NCBI Taxonomy" id="2070753"/>
    <lineage>
        <taxon>Eukaryota</taxon>
        <taxon>Fungi</taxon>
        <taxon>Dikarya</taxon>
        <taxon>Ascomycota</taxon>
        <taxon>Pezizomycotina</taxon>
        <taxon>Eurotiomycetes</taxon>
        <taxon>Eurotiomycetidae</taxon>
        <taxon>Eurotiales</taxon>
        <taxon>Aspergillaceae</taxon>
        <taxon>Aspergillus</taxon>
        <taxon>Aspergillus subgen. Polypaecilum</taxon>
    </lineage>
</organism>
<dbReference type="Proteomes" id="UP000266188">
    <property type="component" value="Unassembled WGS sequence"/>
</dbReference>
<sequence length="76" mass="8458">MNGMAQFQVEKSHLAKFRSTMECLKGTNIKETEDDYGGPESAGAACMSMKIFDDYTLADPALEEVFMNIVRRGQAM</sequence>
<dbReference type="AlphaFoldDB" id="A0A3A2ZTL5"/>
<evidence type="ECO:0000313" key="2">
    <source>
        <dbReference type="Proteomes" id="UP000266188"/>
    </source>
</evidence>